<keyword evidence="4" id="KW-1185">Reference proteome</keyword>
<gene>
    <name evidence="2" type="ORF">CH379_002525</name>
    <name evidence="3" type="ORF">CH379_08870</name>
</gene>
<dbReference type="CDD" id="cd01066">
    <property type="entry name" value="APP_MetAP"/>
    <property type="match status" value="1"/>
</dbReference>
<accession>A0A2N0B9T3</accession>
<organism evidence="3">
    <name type="scientific">Leptospira ellisii</name>
    <dbReference type="NCBI Taxonomy" id="2023197"/>
    <lineage>
        <taxon>Bacteria</taxon>
        <taxon>Pseudomonadati</taxon>
        <taxon>Spirochaetota</taxon>
        <taxon>Spirochaetia</taxon>
        <taxon>Leptospirales</taxon>
        <taxon>Leptospiraceae</taxon>
        <taxon>Leptospira</taxon>
    </lineage>
</organism>
<dbReference type="Proteomes" id="UP000232122">
    <property type="component" value="Unassembled WGS sequence"/>
</dbReference>
<accession>A0A2N0BIG6</accession>
<dbReference type="EMBL" id="NPEF02000002">
    <property type="protein sequence ID" value="MDV6234500.1"/>
    <property type="molecule type" value="Genomic_DNA"/>
</dbReference>
<dbReference type="AlphaFoldDB" id="A0A2N0BIG6"/>
<evidence type="ECO:0000313" key="4">
    <source>
        <dbReference type="Proteomes" id="UP000232122"/>
    </source>
</evidence>
<dbReference type="PANTHER" id="PTHR46112:SF2">
    <property type="entry name" value="XAA-PRO AMINOPEPTIDASE P-RELATED"/>
    <property type="match status" value="1"/>
</dbReference>
<dbReference type="GO" id="GO:0004177">
    <property type="term" value="F:aminopeptidase activity"/>
    <property type="evidence" value="ECO:0007669"/>
    <property type="project" value="UniProtKB-KW"/>
</dbReference>
<dbReference type="SUPFAM" id="SSF55920">
    <property type="entry name" value="Creatinase/aminopeptidase"/>
    <property type="match status" value="1"/>
</dbReference>
<reference evidence="2 4" key="2">
    <citation type="journal article" date="2018" name="Microb. Genom.">
        <title>Deciphering the unexplored Leptospira diversity from soils uncovers genomic evolution to virulence.</title>
        <authorList>
            <person name="Thibeaux R."/>
            <person name="Iraola G."/>
            <person name="Ferres I."/>
            <person name="Bierque E."/>
            <person name="Girault D."/>
            <person name="Soupe-Gilbert M.E."/>
            <person name="Picardeau M."/>
            <person name="Goarant C."/>
        </authorList>
    </citation>
    <scope>NUCLEOTIDE SEQUENCE [LARGE SCALE GENOMIC DNA]</scope>
    <source>
        <strain evidence="2 4">ATI7-C-A5</strain>
    </source>
</reference>
<dbReference type="OrthoDB" id="8418909at2"/>
<dbReference type="EMBL" id="NPEF01000073">
    <property type="protein sequence ID" value="PJZ93248.1"/>
    <property type="molecule type" value="Genomic_DNA"/>
</dbReference>
<sequence length="225" mass="26232">MNSEQTLERLRQAQAKAEILFDRIERDNLIRSGFTESALSEEIFRLAESLFGIRRYWHKRIVRAGKNTVLPYDFNPPDLVLREEDLIWVDYGPIFDEYEADFGRTYVLGSDPVKLKLKDDVAEVWRLCRNFYADRPEISGSELYSFACDSAKRFGYRFGGEIAGHLIDRFSHHKIHSKDRVHYISAENDVPLNAKPDGKDRFWILEIHLVLPDGTLGAFYEELLI</sequence>
<dbReference type="PANTHER" id="PTHR46112">
    <property type="entry name" value="AMINOPEPTIDASE"/>
    <property type="match status" value="1"/>
</dbReference>
<comment type="caution">
    <text evidence="3">The sequence shown here is derived from an EMBL/GenBank/DDBJ whole genome shotgun (WGS) entry which is preliminary data.</text>
</comment>
<reference evidence="2" key="3">
    <citation type="submission" date="2023-10" db="EMBL/GenBank/DDBJ databases">
        <authorList>
            <person name="Picardeau M."/>
            <person name="Thibeaux R."/>
        </authorList>
    </citation>
    <scope>NUCLEOTIDE SEQUENCE</scope>
    <source>
        <strain evidence="2">ATI7-C-A5</strain>
    </source>
</reference>
<evidence type="ECO:0000313" key="3">
    <source>
        <dbReference type="EMBL" id="PJZ93248.1"/>
    </source>
</evidence>
<dbReference type="InterPro" id="IPR000994">
    <property type="entry name" value="Pept_M24"/>
</dbReference>
<dbReference type="Gene3D" id="3.90.230.10">
    <property type="entry name" value="Creatinase/methionine aminopeptidase superfamily"/>
    <property type="match status" value="1"/>
</dbReference>
<dbReference type="InterPro" id="IPR050659">
    <property type="entry name" value="Peptidase_M24B"/>
</dbReference>
<protein>
    <submittedName>
        <fullName evidence="3">Aminopeptidase</fullName>
    </submittedName>
    <submittedName>
        <fullName evidence="2">M24 family metallopeptidase</fullName>
    </submittedName>
</protein>
<evidence type="ECO:0000259" key="1">
    <source>
        <dbReference type="Pfam" id="PF00557"/>
    </source>
</evidence>
<dbReference type="Pfam" id="PF00557">
    <property type="entry name" value="Peptidase_M24"/>
    <property type="match status" value="1"/>
</dbReference>
<evidence type="ECO:0000313" key="2">
    <source>
        <dbReference type="EMBL" id="MDV6234500.1"/>
    </source>
</evidence>
<keyword evidence="3" id="KW-0645">Protease</keyword>
<keyword evidence="3" id="KW-0031">Aminopeptidase</keyword>
<reference evidence="3" key="1">
    <citation type="submission" date="2017-07" db="EMBL/GenBank/DDBJ databases">
        <title>Leptospira spp. isolated from tropical soils.</title>
        <authorList>
            <person name="Thibeaux R."/>
            <person name="Iraola G."/>
            <person name="Ferres I."/>
            <person name="Bierque E."/>
            <person name="Girault D."/>
            <person name="Soupe-Gilbert M.-E."/>
            <person name="Picardeau M."/>
            <person name="Goarant C."/>
        </authorList>
    </citation>
    <scope>NUCLEOTIDE SEQUENCE [LARGE SCALE GENOMIC DNA]</scope>
    <source>
        <strain evidence="3">ATI7-C-A5</strain>
    </source>
</reference>
<name>A0A2N0BIG6_9LEPT</name>
<feature type="domain" description="Peptidase M24" evidence="1">
    <location>
        <begin position="8"/>
        <end position="178"/>
    </location>
</feature>
<dbReference type="RefSeq" id="WP_100747594.1">
    <property type="nucleotide sequence ID" value="NZ_NPEF02000002.1"/>
</dbReference>
<dbReference type="InterPro" id="IPR036005">
    <property type="entry name" value="Creatinase/aminopeptidase-like"/>
</dbReference>
<keyword evidence="3" id="KW-0378">Hydrolase</keyword>
<proteinExistence type="predicted"/>